<dbReference type="Proteomes" id="UP000578531">
    <property type="component" value="Unassembled WGS sequence"/>
</dbReference>
<evidence type="ECO:0000313" key="1">
    <source>
        <dbReference type="EMBL" id="KAF6227808.1"/>
    </source>
</evidence>
<dbReference type="AlphaFoldDB" id="A0A8H6FH93"/>
<evidence type="ECO:0000313" key="2">
    <source>
        <dbReference type="Proteomes" id="UP000578531"/>
    </source>
</evidence>
<keyword evidence="2" id="KW-1185">Reference proteome</keyword>
<gene>
    <name evidence="1" type="ORF">HO173_011910</name>
</gene>
<protein>
    <submittedName>
        <fullName evidence="1">Uncharacterized protein</fullName>
    </submittedName>
</protein>
<name>A0A8H6FH93_9LECA</name>
<sequence>MSPAATESWESWESWEIDRWLHALRPTHFHPVLSLAITNLDGVQRATPIDPYGISLAGQSEL</sequence>
<comment type="caution">
    <text evidence="1">The sequence shown here is derived from an EMBL/GenBank/DDBJ whole genome shotgun (WGS) entry which is preliminary data.</text>
</comment>
<proteinExistence type="predicted"/>
<dbReference type="GeneID" id="59293548"/>
<dbReference type="EMBL" id="JACCJC010000080">
    <property type="protein sequence ID" value="KAF6227808.1"/>
    <property type="molecule type" value="Genomic_DNA"/>
</dbReference>
<accession>A0A8H6FH93</accession>
<reference evidence="1 2" key="1">
    <citation type="journal article" date="2020" name="Genomics">
        <title>Complete, high-quality genomes from long-read metagenomic sequencing of two wolf lichen thalli reveals enigmatic genome architecture.</title>
        <authorList>
            <person name="McKenzie S.K."/>
            <person name="Walston R.F."/>
            <person name="Allen J.L."/>
        </authorList>
    </citation>
    <scope>NUCLEOTIDE SEQUENCE [LARGE SCALE GENOMIC DNA]</scope>
    <source>
        <strain evidence="1">WasteWater2</strain>
    </source>
</reference>
<organism evidence="1 2">
    <name type="scientific">Letharia columbiana</name>
    <dbReference type="NCBI Taxonomy" id="112416"/>
    <lineage>
        <taxon>Eukaryota</taxon>
        <taxon>Fungi</taxon>
        <taxon>Dikarya</taxon>
        <taxon>Ascomycota</taxon>
        <taxon>Pezizomycotina</taxon>
        <taxon>Lecanoromycetes</taxon>
        <taxon>OSLEUM clade</taxon>
        <taxon>Lecanoromycetidae</taxon>
        <taxon>Lecanorales</taxon>
        <taxon>Lecanorineae</taxon>
        <taxon>Parmeliaceae</taxon>
        <taxon>Letharia</taxon>
    </lineage>
</organism>
<dbReference type="RefSeq" id="XP_037159299.1">
    <property type="nucleotide sequence ID" value="XM_037313784.1"/>
</dbReference>